<evidence type="ECO:0000313" key="3">
    <source>
        <dbReference type="Proteomes" id="UP000005206"/>
    </source>
</evidence>
<evidence type="ECO:0000313" key="2">
    <source>
        <dbReference type="EMBL" id="EEU40560.1"/>
    </source>
</evidence>
<dbReference type="VEuPathDB" id="FungiDB:NECHADRAFT_105872"/>
<dbReference type="AlphaFoldDB" id="C7Z5P2"/>
<keyword evidence="3" id="KW-1185">Reference proteome</keyword>
<dbReference type="KEGG" id="nhe:NECHADRAFT_105872"/>
<dbReference type="EMBL" id="GG698910">
    <property type="protein sequence ID" value="EEU40560.1"/>
    <property type="molecule type" value="Genomic_DNA"/>
</dbReference>
<proteinExistence type="predicted"/>
<keyword evidence="1" id="KW-0732">Signal</keyword>
<dbReference type="OrthoDB" id="5083929at2759"/>
<feature type="chain" id="PRO_5002987889" evidence="1">
    <location>
        <begin position="22"/>
        <end position="196"/>
    </location>
</feature>
<dbReference type="InParanoid" id="C7Z5P2"/>
<evidence type="ECO:0000256" key="1">
    <source>
        <dbReference type="SAM" id="SignalP"/>
    </source>
</evidence>
<dbReference type="OMA" id="DYRVGHA"/>
<gene>
    <name evidence="2" type="ORF">NECHADRAFT_105872</name>
</gene>
<organism evidence="2 3">
    <name type="scientific">Fusarium vanettenii (strain ATCC MYA-4622 / CBS 123669 / FGSC 9596 / NRRL 45880 / 77-13-4)</name>
    <name type="common">Fusarium solani subsp. pisi</name>
    <dbReference type="NCBI Taxonomy" id="660122"/>
    <lineage>
        <taxon>Eukaryota</taxon>
        <taxon>Fungi</taxon>
        <taxon>Dikarya</taxon>
        <taxon>Ascomycota</taxon>
        <taxon>Pezizomycotina</taxon>
        <taxon>Sordariomycetes</taxon>
        <taxon>Hypocreomycetidae</taxon>
        <taxon>Hypocreales</taxon>
        <taxon>Nectriaceae</taxon>
        <taxon>Fusarium</taxon>
        <taxon>Fusarium solani species complex</taxon>
        <taxon>Fusarium vanettenii</taxon>
    </lineage>
</organism>
<protein>
    <submittedName>
        <fullName evidence="2">Uncharacterized protein</fullName>
    </submittedName>
</protein>
<reference evidence="2 3" key="1">
    <citation type="journal article" date="2009" name="PLoS Genet.">
        <title>The genome of Nectria haematococca: contribution of supernumerary chromosomes to gene expansion.</title>
        <authorList>
            <person name="Coleman J.J."/>
            <person name="Rounsley S.D."/>
            <person name="Rodriguez-Carres M."/>
            <person name="Kuo A."/>
            <person name="Wasmann C.C."/>
            <person name="Grimwood J."/>
            <person name="Schmutz J."/>
            <person name="Taga M."/>
            <person name="White G.J."/>
            <person name="Zhou S."/>
            <person name="Schwartz D.C."/>
            <person name="Freitag M."/>
            <person name="Ma L.J."/>
            <person name="Danchin E.G."/>
            <person name="Henrissat B."/>
            <person name="Coutinho P.M."/>
            <person name="Nelson D.R."/>
            <person name="Straney D."/>
            <person name="Napoli C.A."/>
            <person name="Barker B.M."/>
            <person name="Gribskov M."/>
            <person name="Rep M."/>
            <person name="Kroken S."/>
            <person name="Molnar I."/>
            <person name="Rensing C."/>
            <person name="Kennell J.C."/>
            <person name="Zamora J."/>
            <person name="Farman M.L."/>
            <person name="Selker E.U."/>
            <person name="Salamov A."/>
            <person name="Shapiro H."/>
            <person name="Pangilinan J."/>
            <person name="Lindquist E."/>
            <person name="Lamers C."/>
            <person name="Grigoriev I.V."/>
            <person name="Geiser D.M."/>
            <person name="Covert S.F."/>
            <person name="Temporini E."/>
            <person name="Vanetten H.D."/>
        </authorList>
    </citation>
    <scope>NUCLEOTIDE SEQUENCE [LARGE SCALE GENOMIC DNA]</scope>
    <source>
        <strain evidence="3">ATCC MYA-4622 / CBS 123669 / FGSC 9596 / NRRL 45880 / 77-13-4</strain>
    </source>
</reference>
<dbReference type="HOGENOM" id="CLU_1390575_0_0_1"/>
<sequence>MIMRSVLAALASAMATTQVLAASNDAATPEDVLSSMRAVDKLSADTHSHAREIGTYFNRKHFILGACVSVGDTYLSCRATIEGVEKINDEFEAKPRTPFDDRGQKEICSAFHWFEYRQFLLVVTLINEPRSIESGGFDDYFEDCFTRLIDYAPSCRDKIIENNGQLERAFDDAIKKIKARWGARRAMPVDIPVPLD</sequence>
<accession>C7Z5P2</accession>
<dbReference type="RefSeq" id="XP_003046273.1">
    <property type="nucleotide sequence ID" value="XM_003046227.1"/>
</dbReference>
<dbReference type="eggNOG" id="ENOG502SCH0">
    <property type="taxonomic scope" value="Eukaryota"/>
</dbReference>
<feature type="signal peptide" evidence="1">
    <location>
        <begin position="1"/>
        <end position="21"/>
    </location>
</feature>
<dbReference type="GeneID" id="9678378"/>
<name>C7Z5P2_FUSV7</name>
<dbReference type="Proteomes" id="UP000005206">
    <property type="component" value="Chromosome 2"/>
</dbReference>